<reference evidence="1 2" key="1">
    <citation type="submission" date="2024-06" db="EMBL/GenBank/DDBJ databases">
        <title>The Natural Products Discovery Center: Release of the First 8490 Sequenced Strains for Exploring Actinobacteria Biosynthetic Diversity.</title>
        <authorList>
            <person name="Kalkreuter E."/>
            <person name="Kautsar S.A."/>
            <person name="Yang D."/>
            <person name="Bader C.D."/>
            <person name="Teijaro C.N."/>
            <person name="Fluegel L."/>
            <person name="Davis C.M."/>
            <person name="Simpson J.R."/>
            <person name="Lauterbach L."/>
            <person name="Steele A.D."/>
            <person name="Gui C."/>
            <person name="Meng S."/>
            <person name="Li G."/>
            <person name="Viehrig K."/>
            <person name="Ye F."/>
            <person name="Su P."/>
            <person name="Kiefer A.F."/>
            <person name="Nichols A."/>
            <person name="Cepeda A.J."/>
            <person name="Yan W."/>
            <person name="Fan B."/>
            <person name="Jiang Y."/>
            <person name="Adhikari A."/>
            <person name="Zheng C.-J."/>
            <person name="Schuster L."/>
            <person name="Cowan T.M."/>
            <person name="Smanski M.J."/>
            <person name="Chevrette M.G."/>
            <person name="De Carvalho L.P.S."/>
            <person name="Shen B."/>
        </authorList>
    </citation>
    <scope>NUCLEOTIDE SEQUENCE [LARGE SCALE GENOMIC DNA]</scope>
    <source>
        <strain evidence="1 2">NPDC006434</strain>
    </source>
</reference>
<comment type="caution">
    <text evidence="1">The sequence shown here is derived from an EMBL/GenBank/DDBJ whole genome shotgun (WGS) entry which is preliminary data.</text>
</comment>
<proteinExistence type="predicted"/>
<protein>
    <submittedName>
        <fullName evidence="1">Uncharacterized protein</fullName>
    </submittedName>
</protein>
<sequence length="42" mass="4436">MAVIAVIIPMLMLGAVLALGRYEEVLLPPVEDPEPDPVVPAP</sequence>
<evidence type="ECO:0000313" key="2">
    <source>
        <dbReference type="Proteomes" id="UP001550210"/>
    </source>
</evidence>
<name>A0ABV2V7I1_9ACTN</name>
<dbReference type="EMBL" id="JBEXPZ010000058">
    <property type="protein sequence ID" value="MET9849791.1"/>
    <property type="molecule type" value="Genomic_DNA"/>
</dbReference>
<evidence type="ECO:0000313" key="1">
    <source>
        <dbReference type="EMBL" id="MET9849791.1"/>
    </source>
</evidence>
<accession>A0ABV2V7I1</accession>
<dbReference type="Proteomes" id="UP001550210">
    <property type="component" value="Unassembled WGS sequence"/>
</dbReference>
<dbReference type="RefSeq" id="WP_355402560.1">
    <property type="nucleotide sequence ID" value="NZ_JBEGHN010000001.1"/>
</dbReference>
<gene>
    <name evidence="1" type="ORF">ABZZ21_35670</name>
</gene>
<organism evidence="1 2">
    <name type="scientific">Streptomyces ossamyceticus</name>
    <dbReference type="NCBI Taxonomy" id="249581"/>
    <lineage>
        <taxon>Bacteria</taxon>
        <taxon>Bacillati</taxon>
        <taxon>Actinomycetota</taxon>
        <taxon>Actinomycetes</taxon>
        <taxon>Kitasatosporales</taxon>
        <taxon>Streptomycetaceae</taxon>
        <taxon>Streptomyces</taxon>
    </lineage>
</organism>
<keyword evidence="2" id="KW-1185">Reference proteome</keyword>